<gene>
    <name evidence="1" type="ORF">BpHYR1_006861</name>
</gene>
<evidence type="ECO:0000313" key="2">
    <source>
        <dbReference type="Proteomes" id="UP000276133"/>
    </source>
</evidence>
<reference evidence="1 2" key="1">
    <citation type="journal article" date="2018" name="Sci. Rep.">
        <title>Genomic signatures of local adaptation to the degree of environmental predictability in rotifers.</title>
        <authorList>
            <person name="Franch-Gras L."/>
            <person name="Hahn C."/>
            <person name="Garcia-Roger E.M."/>
            <person name="Carmona M.J."/>
            <person name="Serra M."/>
            <person name="Gomez A."/>
        </authorList>
    </citation>
    <scope>NUCLEOTIDE SEQUENCE [LARGE SCALE GENOMIC DNA]</scope>
    <source>
        <strain evidence="1">HYR1</strain>
    </source>
</reference>
<accession>A0A3M7PAC5</accession>
<comment type="caution">
    <text evidence="1">The sequence shown here is derived from an EMBL/GenBank/DDBJ whole genome shotgun (WGS) entry which is preliminary data.</text>
</comment>
<proteinExistence type="predicted"/>
<evidence type="ECO:0000313" key="1">
    <source>
        <dbReference type="EMBL" id="RMZ95667.1"/>
    </source>
</evidence>
<dbReference type="EMBL" id="REGN01012354">
    <property type="protein sequence ID" value="RMZ95667.1"/>
    <property type="molecule type" value="Genomic_DNA"/>
</dbReference>
<keyword evidence="2" id="KW-1185">Reference proteome</keyword>
<dbReference type="AlphaFoldDB" id="A0A3M7PAC5"/>
<dbReference type="Proteomes" id="UP000276133">
    <property type="component" value="Unassembled WGS sequence"/>
</dbReference>
<sequence length="179" mass="21014">MKTKQLIVSLQIFETGIMFSKNLNNQNVVDWFERFELLRTRWSQRDRGYEVVKEQQFKMKFCHFCGRSNHFSPPSQPIQSFQIDKTGYSKPHSYYKNSLRNSQQKQKKTLNTANGSTLKTIGKKSLSLTIGSKRLKALSLLPETYIMTYNRIIYVSCDKKLHMRFANDVTNYYACGNRV</sequence>
<name>A0A3M7PAC5_BRAPC</name>
<protein>
    <submittedName>
        <fullName evidence="1">Uncharacterized protein</fullName>
    </submittedName>
</protein>
<organism evidence="1 2">
    <name type="scientific">Brachionus plicatilis</name>
    <name type="common">Marine rotifer</name>
    <name type="synonym">Brachionus muelleri</name>
    <dbReference type="NCBI Taxonomy" id="10195"/>
    <lineage>
        <taxon>Eukaryota</taxon>
        <taxon>Metazoa</taxon>
        <taxon>Spiralia</taxon>
        <taxon>Gnathifera</taxon>
        <taxon>Rotifera</taxon>
        <taxon>Eurotatoria</taxon>
        <taxon>Monogononta</taxon>
        <taxon>Pseudotrocha</taxon>
        <taxon>Ploima</taxon>
        <taxon>Brachionidae</taxon>
        <taxon>Brachionus</taxon>
    </lineage>
</organism>